<accession>A0A833W8U1</accession>
<dbReference type="Proteomes" id="UP000704712">
    <property type="component" value="Unassembled WGS sequence"/>
</dbReference>
<evidence type="ECO:0000313" key="3">
    <source>
        <dbReference type="EMBL" id="KAF4137655.1"/>
    </source>
</evidence>
<dbReference type="AlphaFoldDB" id="A0A833W8U1"/>
<gene>
    <name evidence="2" type="ORF">GN244_ATG13887</name>
    <name evidence="3" type="ORF">GN958_ATG13167</name>
</gene>
<reference evidence="2" key="1">
    <citation type="submission" date="2020-04" db="EMBL/GenBank/DDBJ databases">
        <title>Hybrid Assembly of Korean Phytophthora infestans isolates.</title>
        <authorList>
            <person name="Prokchorchik M."/>
            <person name="Lee Y."/>
            <person name="Seo J."/>
            <person name="Cho J.-H."/>
            <person name="Park Y.-E."/>
            <person name="Jang D.-C."/>
            <person name="Im J.-S."/>
            <person name="Choi J.-G."/>
            <person name="Park H.-J."/>
            <person name="Lee G.-B."/>
            <person name="Lee Y.-G."/>
            <person name="Hong S.-Y."/>
            <person name="Cho K."/>
            <person name="Sohn K.H."/>
        </authorList>
    </citation>
    <scope>NUCLEOTIDE SEQUENCE</scope>
    <source>
        <strain evidence="2">KR_1_A1</strain>
        <strain evidence="3">KR_2_A2</strain>
    </source>
</reference>
<dbReference type="EMBL" id="WSZM01000381">
    <property type="protein sequence ID" value="KAF4034158.1"/>
    <property type="molecule type" value="Genomic_DNA"/>
</dbReference>
<keyword evidence="2" id="KW-0548">Nucleotidyltransferase</keyword>
<keyword evidence="2" id="KW-0695">RNA-directed DNA polymerase</keyword>
<dbReference type="EMBL" id="JAACNO010001773">
    <property type="protein sequence ID" value="KAF4137655.1"/>
    <property type="molecule type" value="Genomic_DNA"/>
</dbReference>
<evidence type="ECO:0000259" key="1">
    <source>
        <dbReference type="Pfam" id="PF07727"/>
    </source>
</evidence>
<dbReference type="GO" id="GO:0003964">
    <property type="term" value="F:RNA-directed DNA polymerase activity"/>
    <property type="evidence" value="ECO:0007669"/>
    <property type="project" value="UniProtKB-KW"/>
</dbReference>
<organism evidence="2 4">
    <name type="scientific">Phytophthora infestans</name>
    <name type="common">Potato late blight agent</name>
    <name type="synonym">Botrytis infestans</name>
    <dbReference type="NCBI Taxonomy" id="4787"/>
    <lineage>
        <taxon>Eukaryota</taxon>
        <taxon>Sar</taxon>
        <taxon>Stramenopiles</taxon>
        <taxon>Oomycota</taxon>
        <taxon>Peronosporomycetes</taxon>
        <taxon>Peronosporales</taxon>
        <taxon>Peronosporaceae</taxon>
        <taxon>Phytophthora</taxon>
    </lineage>
</organism>
<dbReference type="Pfam" id="PF07727">
    <property type="entry name" value="RVT_2"/>
    <property type="match status" value="1"/>
</dbReference>
<dbReference type="PANTHER" id="PTHR11439:SF467">
    <property type="entry name" value="INTEGRASE CATALYTIC DOMAIN-CONTAINING PROTEIN"/>
    <property type="match status" value="1"/>
</dbReference>
<comment type="caution">
    <text evidence="2">The sequence shown here is derived from an EMBL/GenBank/DDBJ whole genome shotgun (WGS) entry which is preliminary data.</text>
</comment>
<dbReference type="PANTHER" id="PTHR11439">
    <property type="entry name" value="GAG-POL-RELATED RETROTRANSPOSON"/>
    <property type="match status" value="1"/>
</dbReference>
<evidence type="ECO:0000313" key="2">
    <source>
        <dbReference type="EMBL" id="KAF4034158.1"/>
    </source>
</evidence>
<keyword evidence="4" id="KW-1185">Reference proteome</keyword>
<keyword evidence="2" id="KW-0808">Transferase</keyword>
<protein>
    <submittedName>
        <fullName evidence="2">Reverse transcriptase (RNA-dependent DNA polymerase)</fullName>
    </submittedName>
</protein>
<dbReference type="InterPro" id="IPR013103">
    <property type="entry name" value="RVT_2"/>
</dbReference>
<evidence type="ECO:0000313" key="4">
    <source>
        <dbReference type="Proteomes" id="UP000602510"/>
    </source>
</evidence>
<name>A0A833W8U1_PHYIN</name>
<feature type="domain" description="Reverse transcriptase Ty1/copia-type" evidence="1">
    <location>
        <begin position="2"/>
        <end position="131"/>
    </location>
</feature>
<proteinExistence type="predicted"/>
<dbReference type="Proteomes" id="UP000602510">
    <property type="component" value="Unassembled WGS sequence"/>
</dbReference>
<sequence>MIWRLKKALYGPKQAGKEWHDKINAFFTDYGFSATREDACVYDLLDIPVVVLLYVDDILIEYAVPVAMSKLVEALRAKYDVTYLGDITWFLGMRNKVDNEINITTIDQFPFATKILYRFVMRNCKPSALPLNSGCFLALGDEKNELADHIPYQVAVGDLLYLSNVSRPAVSVAVKQVAVHVNRPTVYAIKQILRDVTGALRMTLVYKRDERAAAAMLLTDADRTNNTENRNSISGFVVRAYGCAVAWITWHQCVVAKSSLSAEFIAASIEIEEARWTRMLL</sequence>